<evidence type="ECO:0000256" key="1">
    <source>
        <dbReference type="PROSITE-ProRule" id="PRU00042"/>
    </source>
</evidence>
<evidence type="ECO:0000259" key="3">
    <source>
        <dbReference type="PROSITE" id="PS50157"/>
    </source>
</evidence>
<dbReference type="InterPro" id="IPR013087">
    <property type="entry name" value="Znf_C2H2_type"/>
</dbReference>
<keyword evidence="5" id="KW-1185">Reference proteome</keyword>
<gene>
    <name evidence="4" type="ORF">QYE76_007054</name>
</gene>
<dbReference type="PANTHER" id="PTHR45730">
    <property type="entry name" value="ZINC FINGER PROTEIN JAGGED"/>
    <property type="match status" value="1"/>
</dbReference>
<dbReference type="PROSITE" id="PS00028">
    <property type="entry name" value="ZINC_FINGER_C2H2_1"/>
    <property type="match status" value="1"/>
</dbReference>
<dbReference type="Gene3D" id="3.30.160.60">
    <property type="entry name" value="Classic Zinc Finger"/>
    <property type="match status" value="1"/>
</dbReference>
<reference evidence="4" key="1">
    <citation type="submission" date="2023-07" db="EMBL/GenBank/DDBJ databases">
        <title>A chromosome-level genome assembly of Lolium multiflorum.</title>
        <authorList>
            <person name="Chen Y."/>
            <person name="Copetti D."/>
            <person name="Kolliker R."/>
            <person name="Studer B."/>
        </authorList>
    </citation>
    <scope>NUCLEOTIDE SEQUENCE</scope>
    <source>
        <strain evidence="4">02402/16</strain>
        <tissue evidence="4">Leaf</tissue>
    </source>
</reference>
<dbReference type="GO" id="GO:0003700">
    <property type="term" value="F:DNA-binding transcription factor activity"/>
    <property type="evidence" value="ECO:0007669"/>
    <property type="project" value="InterPro"/>
</dbReference>
<dbReference type="InterPro" id="IPR036236">
    <property type="entry name" value="Znf_C2H2_sf"/>
</dbReference>
<organism evidence="4 5">
    <name type="scientific">Lolium multiflorum</name>
    <name type="common">Italian ryegrass</name>
    <name type="synonym">Lolium perenne subsp. multiflorum</name>
    <dbReference type="NCBI Taxonomy" id="4521"/>
    <lineage>
        <taxon>Eukaryota</taxon>
        <taxon>Viridiplantae</taxon>
        <taxon>Streptophyta</taxon>
        <taxon>Embryophyta</taxon>
        <taxon>Tracheophyta</taxon>
        <taxon>Spermatophyta</taxon>
        <taxon>Magnoliopsida</taxon>
        <taxon>Liliopsida</taxon>
        <taxon>Poales</taxon>
        <taxon>Poaceae</taxon>
        <taxon>BOP clade</taxon>
        <taxon>Pooideae</taxon>
        <taxon>Poodae</taxon>
        <taxon>Poeae</taxon>
        <taxon>Poeae Chloroplast Group 2 (Poeae type)</taxon>
        <taxon>Loliodinae</taxon>
        <taxon>Loliinae</taxon>
        <taxon>Lolium</taxon>
    </lineage>
</organism>
<dbReference type="PANTHER" id="PTHR45730:SF109">
    <property type="entry name" value="ZINC FINGER PROTEIN KNUCKLES"/>
    <property type="match status" value="1"/>
</dbReference>
<feature type="domain" description="C2H2-type" evidence="3">
    <location>
        <begin position="44"/>
        <end position="71"/>
    </location>
</feature>
<protein>
    <recommendedName>
        <fullName evidence="3">C2H2-type domain-containing protein</fullName>
    </recommendedName>
</protein>
<proteinExistence type="predicted"/>
<dbReference type="PROSITE" id="PS50157">
    <property type="entry name" value="ZINC_FINGER_C2H2_2"/>
    <property type="match status" value="1"/>
</dbReference>
<feature type="compositionally biased region" description="Basic residues" evidence="2">
    <location>
        <begin position="64"/>
        <end position="78"/>
    </location>
</feature>
<name>A0AAD8RX27_LOLMU</name>
<dbReference type="Proteomes" id="UP001231189">
    <property type="component" value="Unassembled WGS sequence"/>
</dbReference>
<dbReference type="AlphaFoldDB" id="A0AAD8RX27"/>
<keyword evidence="1" id="KW-0862">Zinc</keyword>
<dbReference type="EMBL" id="JAUUTY010000005">
    <property type="protein sequence ID" value="KAK1632739.1"/>
    <property type="molecule type" value="Genomic_DNA"/>
</dbReference>
<dbReference type="GO" id="GO:0008270">
    <property type="term" value="F:zinc ion binding"/>
    <property type="evidence" value="ECO:0007669"/>
    <property type="project" value="UniProtKB-KW"/>
</dbReference>
<feature type="region of interest" description="Disordered" evidence="2">
    <location>
        <begin position="64"/>
        <end position="91"/>
    </location>
</feature>
<accession>A0AAD8RX27</accession>
<comment type="caution">
    <text evidence="4">The sequence shown here is derived from an EMBL/GenBank/DDBJ whole genome shotgun (WGS) entry which is preliminary data.</text>
</comment>
<evidence type="ECO:0000313" key="4">
    <source>
        <dbReference type="EMBL" id="KAK1632739.1"/>
    </source>
</evidence>
<keyword evidence="1" id="KW-0863">Zinc-finger</keyword>
<dbReference type="InterPro" id="IPR045320">
    <property type="entry name" value="JAGGED/SL1-like"/>
</dbReference>
<evidence type="ECO:0000313" key="5">
    <source>
        <dbReference type="Proteomes" id="UP001231189"/>
    </source>
</evidence>
<dbReference type="SUPFAM" id="SSF57667">
    <property type="entry name" value="beta-beta-alpha zinc fingers"/>
    <property type="match status" value="1"/>
</dbReference>
<keyword evidence="1" id="KW-0479">Metal-binding</keyword>
<evidence type="ECO:0000256" key="2">
    <source>
        <dbReference type="SAM" id="MobiDB-lite"/>
    </source>
</evidence>
<sequence length="142" mass="15440">MEGKQVQQDYSVINLDLNLDPSSPLQRLVVNIVGRDREEAQAQYACSFCDRRFLSKQGLGGHQNAHRLVRNAGTRKRQVAPSSSSSSSSAPAVRFLTGGQVLWGAQDPASVADAPVVDWTRAWGHDRGEAAAEPELDLSLKL</sequence>